<dbReference type="GO" id="GO:0009847">
    <property type="term" value="P:spore germination"/>
    <property type="evidence" value="ECO:0007669"/>
    <property type="project" value="InterPro"/>
</dbReference>
<protein>
    <submittedName>
        <fullName evidence="10">Ger(X)C family spore germination protein</fullName>
    </submittedName>
</protein>
<dbReference type="PANTHER" id="PTHR35789">
    <property type="entry name" value="SPORE GERMINATION PROTEIN B3"/>
    <property type="match status" value="1"/>
</dbReference>
<keyword evidence="7" id="KW-0449">Lipoprotein</keyword>
<dbReference type="RefSeq" id="WP_167871625.1">
    <property type="nucleotide sequence ID" value="NZ_CP048852.1"/>
</dbReference>
<evidence type="ECO:0000256" key="5">
    <source>
        <dbReference type="ARBA" id="ARBA00023136"/>
    </source>
</evidence>
<dbReference type="InterPro" id="IPR057336">
    <property type="entry name" value="GerAC_N"/>
</dbReference>
<keyword evidence="5" id="KW-0472">Membrane</keyword>
<dbReference type="KEGG" id="bteq:G4P54_02055"/>
<sequence length="407" mass="45814">MVRKCLLAVLMLLSVIVLPGCWDKRELTDLAIISAIGIDRTNEGNYVLHLQIINPGNVAGGLQGGGAGDRPPVSVYSIEGDNMTEALRKASIKVSRRLYFAHTNLVVLSEKLAKEEGLDFVLDNLDRDTEFRTTATIVVAHKTKAENIVKILTPIDKIPSNKVNKTLDFTEAQYGRVVKTNIQDVLKVLATDTRAPVIPGYLMIGDEKKGISMENTQATDPKAILQADGLAIFDKTGHLKYWIEDDESVGAVWLMNKMQHTFINADWGKMKDAVSLQVTHQDTKLVPEIRNGQPRIHIHVSVEGIIDAVKYPFQLSDPKVLVAIEKALNKELEKEISETVKKVKHNKIDFIGFGDTIYRKYPKQWEKMKDTWDKEYLPDLPVDVKAETYIRRTGLRNNPLKHQLKDK</sequence>
<dbReference type="InterPro" id="IPR008844">
    <property type="entry name" value="Spore_GerAC-like"/>
</dbReference>
<reference evidence="10 11" key="1">
    <citation type="submission" date="2020-02" db="EMBL/GenBank/DDBJ databases">
        <title>Genome sequencing, annotation and comparative genomic analysis of Bacillus tequilensis EA-CB0015, an effective biological control agent against Pseudocercospora fijiensis in banana plants.</title>
        <authorList>
            <person name="Cuellar-Gaviria T.Z."/>
            <person name="Ju K.-S."/>
            <person name="Villegas-Escobar V."/>
        </authorList>
    </citation>
    <scope>NUCLEOTIDE SEQUENCE [LARGE SCALE GENOMIC DNA]</scope>
    <source>
        <strain evidence="10 11">EA-CB0015</strain>
    </source>
</reference>
<organism evidence="10 11">
    <name type="scientific">Bacillus tequilensis</name>
    <dbReference type="NCBI Taxonomy" id="227866"/>
    <lineage>
        <taxon>Bacteria</taxon>
        <taxon>Bacillati</taxon>
        <taxon>Bacillota</taxon>
        <taxon>Bacilli</taxon>
        <taxon>Bacillales</taxon>
        <taxon>Bacillaceae</taxon>
        <taxon>Bacillus</taxon>
    </lineage>
</organism>
<evidence type="ECO:0000256" key="7">
    <source>
        <dbReference type="ARBA" id="ARBA00023288"/>
    </source>
</evidence>
<dbReference type="NCBIfam" id="TIGR02887">
    <property type="entry name" value="spore_ger_x_C"/>
    <property type="match status" value="1"/>
</dbReference>
<evidence type="ECO:0000259" key="9">
    <source>
        <dbReference type="Pfam" id="PF25198"/>
    </source>
</evidence>
<feature type="domain" description="Spore germination protein N-terminal" evidence="9">
    <location>
        <begin position="23"/>
        <end position="199"/>
    </location>
</feature>
<dbReference type="Gene3D" id="3.30.300.210">
    <property type="entry name" value="Nutrient germinant receptor protein C, domain 3"/>
    <property type="match status" value="1"/>
</dbReference>
<evidence type="ECO:0000313" key="11">
    <source>
        <dbReference type="Proteomes" id="UP000501914"/>
    </source>
</evidence>
<dbReference type="Pfam" id="PF25198">
    <property type="entry name" value="Spore_GerAC_N"/>
    <property type="match status" value="1"/>
</dbReference>
<dbReference type="AlphaFoldDB" id="A0A6H0WGS3"/>
<evidence type="ECO:0000256" key="3">
    <source>
        <dbReference type="ARBA" id="ARBA00022544"/>
    </source>
</evidence>
<evidence type="ECO:0000256" key="4">
    <source>
        <dbReference type="ARBA" id="ARBA00022729"/>
    </source>
</evidence>
<proteinExistence type="inferred from homology"/>
<gene>
    <name evidence="10" type="ORF">G4P54_02055</name>
</gene>
<comment type="subcellular location">
    <subcellularLocation>
        <location evidence="1">Membrane</location>
        <topology evidence="1">Lipid-anchor</topology>
    </subcellularLocation>
</comment>
<accession>A0A6H0WGS3</accession>
<evidence type="ECO:0000313" key="10">
    <source>
        <dbReference type="EMBL" id="QIW78707.1"/>
    </source>
</evidence>
<dbReference type="GO" id="GO:0016020">
    <property type="term" value="C:membrane"/>
    <property type="evidence" value="ECO:0007669"/>
    <property type="project" value="UniProtKB-SubCell"/>
</dbReference>
<evidence type="ECO:0000259" key="8">
    <source>
        <dbReference type="Pfam" id="PF05504"/>
    </source>
</evidence>
<name>A0A6H0WGS3_9BACI</name>
<dbReference type="PANTHER" id="PTHR35789:SF1">
    <property type="entry name" value="SPORE GERMINATION PROTEIN B3"/>
    <property type="match status" value="1"/>
</dbReference>
<comment type="similarity">
    <text evidence="2">Belongs to the GerABKC lipoprotein family.</text>
</comment>
<evidence type="ECO:0000256" key="1">
    <source>
        <dbReference type="ARBA" id="ARBA00004635"/>
    </source>
</evidence>
<evidence type="ECO:0000256" key="2">
    <source>
        <dbReference type="ARBA" id="ARBA00007886"/>
    </source>
</evidence>
<dbReference type="Gene3D" id="6.20.190.10">
    <property type="entry name" value="Nutrient germinant receptor protein C, domain 1"/>
    <property type="match status" value="1"/>
</dbReference>
<dbReference type="InterPro" id="IPR038501">
    <property type="entry name" value="Spore_GerAC_C_sf"/>
</dbReference>
<feature type="domain" description="Spore germination GerAC-like C-terminal" evidence="8">
    <location>
        <begin position="228"/>
        <end position="394"/>
    </location>
</feature>
<keyword evidence="3" id="KW-0309">Germination</keyword>
<keyword evidence="11" id="KW-1185">Reference proteome</keyword>
<keyword evidence="4" id="KW-0732">Signal</keyword>
<keyword evidence="6" id="KW-0564">Palmitate</keyword>
<dbReference type="Pfam" id="PF05504">
    <property type="entry name" value="Spore_GerAC"/>
    <property type="match status" value="1"/>
</dbReference>
<evidence type="ECO:0000256" key="6">
    <source>
        <dbReference type="ARBA" id="ARBA00023139"/>
    </source>
</evidence>
<dbReference type="EMBL" id="CP048852">
    <property type="protein sequence ID" value="QIW78707.1"/>
    <property type="molecule type" value="Genomic_DNA"/>
</dbReference>
<dbReference type="InterPro" id="IPR046953">
    <property type="entry name" value="Spore_GerAC-like_C"/>
</dbReference>
<dbReference type="Proteomes" id="UP000501914">
    <property type="component" value="Chromosome"/>
</dbReference>